<reference evidence="2 3" key="1">
    <citation type="submission" date="2017-01" db="EMBL/GenBank/DDBJ databases">
        <authorList>
            <person name="Erauso G."/>
        </authorList>
    </citation>
    <scope>NUCLEOTIDE SEQUENCE [LARGE SCALE GENOMIC DNA]</scope>
    <source>
        <strain evidence="2">MESINF1</strain>
    </source>
</reference>
<dbReference type="AlphaFoldDB" id="A0A7Z7LDS8"/>
<proteinExistence type="predicted"/>
<accession>A0A7Z7LDS8</accession>
<dbReference type="Proteomes" id="UP000250796">
    <property type="component" value="Chromosome MESINF"/>
</dbReference>
<feature type="region of interest" description="Disordered" evidence="1">
    <location>
        <begin position="41"/>
        <end position="72"/>
    </location>
</feature>
<evidence type="ECO:0000313" key="3">
    <source>
        <dbReference type="Proteomes" id="UP000250796"/>
    </source>
</evidence>
<keyword evidence="3" id="KW-1185">Reference proteome</keyword>
<feature type="compositionally biased region" description="Basic and acidic residues" evidence="1">
    <location>
        <begin position="41"/>
        <end position="56"/>
    </location>
</feature>
<organism evidence="2 3">
    <name type="scientific">Mesotoga infera</name>
    <dbReference type="NCBI Taxonomy" id="1236046"/>
    <lineage>
        <taxon>Bacteria</taxon>
        <taxon>Thermotogati</taxon>
        <taxon>Thermotogota</taxon>
        <taxon>Thermotogae</taxon>
        <taxon>Kosmotogales</taxon>
        <taxon>Kosmotogaceae</taxon>
        <taxon>Mesotoga</taxon>
    </lineage>
</organism>
<evidence type="ECO:0000256" key="1">
    <source>
        <dbReference type="SAM" id="MobiDB-lite"/>
    </source>
</evidence>
<evidence type="ECO:0000313" key="2">
    <source>
        <dbReference type="EMBL" id="SSC12155.1"/>
    </source>
</evidence>
<dbReference type="KEGG" id="minf:MESINF_0706"/>
<protein>
    <submittedName>
        <fullName evidence="2">Uncharacterized protein</fullName>
    </submittedName>
</protein>
<name>A0A7Z7LDS8_9BACT</name>
<sequence length="91" mass="10160">MLFLGSYRQPTTHNPPRFFVPELGVLLFVPTLRVQVLGKNSRPEVRGERYEERDLDLLSGPGGLHPQALPEPEMNLSIHPAPIIQAHSVSP</sequence>
<gene>
    <name evidence="2" type="ORF">MESINF_0706</name>
</gene>
<dbReference type="EMBL" id="LS974202">
    <property type="protein sequence ID" value="SSC12155.1"/>
    <property type="molecule type" value="Genomic_DNA"/>
</dbReference>